<feature type="chain" id="PRO_5009311539" evidence="1">
    <location>
        <begin position="18"/>
        <end position="225"/>
    </location>
</feature>
<accession>A0A1I7XYD7</accession>
<dbReference type="WBParaSite" id="L893_g10871.t1">
    <property type="protein sequence ID" value="L893_g10871.t1"/>
    <property type="gene ID" value="L893_g10871"/>
</dbReference>
<evidence type="ECO:0000313" key="2">
    <source>
        <dbReference type="Proteomes" id="UP000095287"/>
    </source>
</evidence>
<dbReference type="Proteomes" id="UP000095287">
    <property type="component" value="Unplaced"/>
</dbReference>
<proteinExistence type="predicted"/>
<protein>
    <submittedName>
        <fullName evidence="3">Fatty-acid and retinol-binding protein 1</fullName>
    </submittedName>
</protein>
<feature type="signal peptide" evidence="1">
    <location>
        <begin position="1"/>
        <end position="17"/>
    </location>
</feature>
<evidence type="ECO:0000313" key="3">
    <source>
        <dbReference type="WBParaSite" id="L893_g10871.t1"/>
    </source>
</evidence>
<keyword evidence="2" id="KW-1185">Reference proteome</keyword>
<keyword evidence="1" id="KW-0732">Signal</keyword>
<evidence type="ECO:0000256" key="1">
    <source>
        <dbReference type="SAM" id="SignalP"/>
    </source>
</evidence>
<reference evidence="3" key="1">
    <citation type="submission" date="2016-11" db="UniProtKB">
        <authorList>
            <consortium name="WormBaseParasite"/>
        </authorList>
    </citation>
    <scope>IDENTIFICATION</scope>
</reference>
<sequence length="225" mass="25494">MWKVILPLLLVVGLVSARPSTASDDSSTTTTTESPLLIPSAHFTVDDFLYLHVISLFFSSFERMIPKEFIPVALSIPLEDSLNHSTEPELREKLQKKFPAILKKFMAAAKKFFKRANALPLEAKRVLATIVYINHRVRQQGGMRFAERFEFISTYMSGLPEAMKKELDEMIPKLSEMLIPDPAELEAIKEKAKKAIACEDRTVNKCGVYKRVMETGDLQDAIQFI</sequence>
<name>A0A1I7XYD7_9BILA</name>
<organism evidence="2 3">
    <name type="scientific">Steinernema glaseri</name>
    <dbReference type="NCBI Taxonomy" id="37863"/>
    <lineage>
        <taxon>Eukaryota</taxon>
        <taxon>Metazoa</taxon>
        <taxon>Ecdysozoa</taxon>
        <taxon>Nematoda</taxon>
        <taxon>Chromadorea</taxon>
        <taxon>Rhabditida</taxon>
        <taxon>Tylenchina</taxon>
        <taxon>Panagrolaimomorpha</taxon>
        <taxon>Strongyloidoidea</taxon>
        <taxon>Steinernematidae</taxon>
        <taxon>Steinernema</taxon>
    </lineage>
</organism>
<dbReference type="AlphaFoldDB" id="A0A1I7XYD7"/>